<dbReference type="Proteomes" id="UP000247485">
    <property type="component" value="Unassembled WGS sequence"/>
</dbReference>
<protein>
    <recommendedName>
        <fullName evidence="4">Arginine:ornithine antiporter</fullName>
    </recommendedName>
</protein>
<feature type="transmembrane region" description="Helical" evidence="1">
    <location>
        <begin position="49"/>
        <end position="75"/>
    </location>
</feature>
<proteinExistence type="predicted"/>
<gene>
    <name evidence="2" type="ORF">DET57_104284</name>
</gene>
<sequence>MKLKRKKVFWFWAGMDLFYLIEFVGWNLYHRRVPFYDDILAYLQLLHTYGSAAAWLFPLNFLLIISIPVSMVLFLRQSRYALWLTWAQTPLRLVFMLPSLSLVLWMLREMGFKGIAFFIGLLLFSEAAKVVTLWRCRKV</sequence>
<dbReference type="EMBL" id="QJJG01000004">
    <property type="protein sequence ID" value="PXW47222.1"/>
    <property type="molecule type" value="Genomic_DNA"/>
</dbReference>
<organism evidence="2 3">
    <name type="scientific">Klebsiella oxytoca</name>
    <dbReference type="NCBI Taxonomy" id="571"/>
    <lineage>
        <taxon>Bacteria</taxon>
        <taxon>Pseudomonadati</taxon>
        <taxon>Pseudomonadota</taxon>
        <taxon>Gammaproteobacteria</taxon>
        <taxon>Enterobacterales</taxon>
        <taxon>Enterobacteriaceae</taxon>
        <taxon>Klebsiella/Raoultella group</taxon>
        <taxon>Klebsiella</taxon>
    </lineage>
</organism>
<reference evidence="2 3" key="1">
    <citation type="submission" date="2018-05" db="EMBL/GenBank/DDBJ databases">
        <title>Freshwater and sediment microbial communities from various areas in North America, analyzing microbe dynamics in response to fracking.</title>
        <authorList>
            <person name="Lamendella R."/>
        </authorList>
    </citation>
    <scope>NUCLEOTIDE SEQUENCE [LARGE SCALE GENOMIC DNA]</scope>
    <source>
        <strain evidence="2 3">67</strain>
    </source>
</reference>
<name>A0A318FYY9_KLEOX</name>
<dbReference type="AlphaFoldDB" id="A0A318FYY9"/>
<feature type="transmembrane region" description="Helical" evidence="1">
    <location>
        <begin position="9"/>
        <end position="29"/>
    </location>
</feature>
<feature type="transmembrane region" description="Helical" evidence="1">
    <location>
        <begin position="82"/>
        <end position="108"/>
    </location>
</feature>
<evidence type="ECO:0000313" key="3">
    <source>
        <dbReference type="Proteomes" id="UP000247485"/>
    </source>
</evidence>
<evidence type="ECO:0000313" key="2">
    <source>
        <dbReference type="EMBL" id="PXW47222.1"/>
    </source>
</evidence>
<dbReference type="RefSeq" id="WP_110273369.1">
    <property type="nucleotide sequence ID" value="NZ_QJJG01000004.1"/>
</dbReference>
<keyword evidence="1" id="KW-1133">Transmembrane helix</keyword>
<accession>A0A318FYY9</accession>
<feature type="transmembrane region" description="Helical" evidence="1">
    <location>
        <begin position="114"/>
        <end position="134"/>
    </location>
</feature>
<evidence type="ECO:0008006" key="4">
    <source>
        <dbReference type="Google" id="ProtNLM"/>
    </source>
</evidence>
<comment type="caution">
    <text evidence="2">The sequence shown here is derived from an EMBL/GenBank/DDBJ whole genome shotgun (WGS) entry which is preliminary data.</text>
</comment>
<evidence type="ECO:0000256" key="1">
    <source>
        <dbReference type="SAM" id="Phobius"/>
    </source>
</evidence>
<keyword evidence="1" id="KW-0812">Transmembrane</keyword>
<keyword evidence="1" id="KW-0472">Membrane</keyword>